<dbReference type="PANTHER" id="PTHR43179">
    <property type="entry name" value="RHAMNOSYLTRANSFERASE WBBL"/>
    <property type="match status" value="1"/>
</dbReference>
<keyword evidence="3" id="KW-1185">Reference proteome</keyword>
<dbReference type="RefSeq" id="WP_176450061.1">
    <property type="nucleotide sequence ID" value="NZ_FZOH01000007.1"/>
</dbReference>
<evidence type="ECO:0000313" key="3">
    <source>
        <dbReference type="Proteomes" id="UP000198386"/>
    </source>
</evidence>
<gene>
    <name evidence="2" type="ORF">SAMN04488107_3391</name>
</gene>
<evidence type="ECO:0000259" key="1">
    <source>
        <dbReference type="Pfam" id="PF00535"/>
    </source>
</evidence>
<accession>A0A239GFR5</accession>
<dbReference type="InterPro" id="IPR029044">
    <property type="entry name" value="Nucleotide-diphossugar_trans"/>
</dbReference>
<dbReference type="SUPFAM" id="SSF53448">
    <property type="entry name" value="Nucleotide-diphospho-sugar transferases"/>
    <property type="match status" value="1"/>
</dbReference>
<keyword evidence="2" id="KW-0808">Transferase</keyword>
<organism evidence="2 3">
    <name type="scientific">Geodermatophilus saharensis</name>
    <dbReference type="NCBI Taxonomy" id="1137994"/>
    <lineage>
        <taxon>Bacteria</taxon>
        <taxon>Bacillati</taxon>
        <taxon>Actinomycetota</taxon>
        <taxon>Actinomycetes</taxon>
        <taxon>Geodermatophilales</taxon>
        <taxon>Geodermatophilaceae</taxon>
        <taxon>Geodermatophilus</taxon>
    </lineage>
</organism>
<dbReference type="Proteomes" id="UP000198386">
    <property type="component" value="Unassembled WGS sequence"/>
</dbReference>
<dbReference type="AlphaFoldDB" id="A0A239GFR5"/>
<protein>
    <submittedName>
        <fullName evidence="2">Glycosyltransferase, GT2 family</fullName>
    </submittedName>
</protein>
<evidence type="ECO:0000313" key="2">
    <source>
        <dbReference type="EMBL" id="SNS68136.1"/>
    </source>
</evidence>
<name>A0A239GFR5_9ACTN</name>
<dbReference type="InterPro" id="IPR001173">
    <property type="entry name" value="Glyco_trans_2-like"/>
</dbReference>
<reference evidence="3" key="1">
    <citation type="submission" date="2017-06" db="EMBL/GenBank/DDBJ databases">
        <authorList>
            <person name="Varghese N."/>
            <person name="Submissions S."/>
        </authorList>
    </citation>
    <scope>NUCLEOTIDE SEQUENCE [LARGE SCALE GENOMIC DNA]</scope>
    <source>
        <strain evidence="3">DSM 45423</strain>
    </source>
</reference>
<dbReference type="PANTHER" id="PTHR43179:SF7">
    <property type="entry name" value="RHAMNOSYLTRANSFERASE WBBL"/>
    <property type="match status" value="1"/>
</dbReference>
<proteinExistence type="predicted"/>
<dbReference type="GO" id="GO:0016740">
    <property type="term" value="F:transferase activity"/>
    <property type="evidence" value="ECO:0007669"/>
    <property type="project" value="UniProtKB-KW"/>
</dbReference>
<dbReference type="Gene3D" id="3.90.550.10">
    <property type="entry name" value="Spore Coat Polysaccharide Biosynthesis Protein SpsA, Chain A"/>
    <property type="match status" value="1"/>
</dbReference>
<dbReference type="EMBL" id="FZOH01000007">
    <property type="protein sequence ID" value="SNS68136.1"/>
    <property type="molecule type" value="Genomic_DNA"/>
</dbReference>
<feature type="domain" description="Glycosyltransferase 2-like" evidence="1">
    <location>
        <begin position="30"/>
        <end position="149"/>
    </location>
</feature>
<dbReference type="Pfam" id="PF00535">
    <property type="entry name" value="Glycos_transf_2"/>
    <property type="match status" value="1"/>
</dbReference>
<sequence length="339" mass="35763">MTDTAVVSPENTLRLRAAAPRGGPEGLGLVVVNYGSSALLRRNLAAAGPLGPHVRVVVVDNHSTDAERAAVTALAAEHGWELVALPDNRGFGAATNAGFARARELGCATFCCLNPDASVTPAVLEELRVASLADPLAVIAPRIVDSAGTTVFAGSTLGLRDGRTGAPHSPTRSRGPVEDWLTGACLVVSAEMADRLGGGYDEGYFLYWEDVDLSHRALAAGGSLVVRPDLVAVHDEGGTQGERQGDAKSDLYYRYNCRNRLVFAARNLSRRQLLGWLLRTPRVSWEILLRGGRRQLVHSPRPLAAAVRGSLEGAAIALAALVRGPSSPPVGVRRAPAPR</sequence>